<evidence type="ECO:0000313" key="2">
    <source>
        <dbReference type="EMBL" id="NAS14072.1"/>
    </source>
</evidence>
<evidence type="ECO:0000313" key="3">
    <source>
        <dbReference type="Proteomes" id="UP000475249"/>
    </source>
</evidence>
<proteinExistence type="predicted"/>
<protein>
    <submittedName>
        <fullName evidence="2">GNAT family N-acetyltransferase</fullName>
    </submittedName>
</protein>
<sequence>MGEIVKVIDQGEISRTVELASKIWNDHYVPIIGQQQVDYMLEKFQSEPAIKEQINSGYEYFLLRDHGKELGYLGLIPDHPKGKLMISKIYLDKSARGGGYGGQLLSFTQNLATHRQFSAIWLTVNRHNKNTIAWYEKKGFVKTQEIKQDIGNGYFMDDYVMEMSLPSDTD</sequence>
<dbReference type="InterPro" id="IPR000182">
    <property type="entry name" value="GNAT_dom"/>
</dbReference>
<dbReference type="AlphaFoldDB" id="A0A6L9EHF1"/>
<dbReference type="InterPro" id="IPR016181">
    <property type="entry name" value="Acyl_CoA_acyltransferase"/>
</dbReference>
<gene>
    <name evidence="2" type="ORF">GTQ38_18830</name>
</gene>
<dbReference type="PROSITE" id="PS51186">
    <property type="entry name" value="GNAT"/>
    <property type="match status" value="1"/>
</dbReference>
<feature type="domain" description="N-acetyltransferase" evidence="1">
    <location>
        <begin position="3"/>
        <end position="166"/>
    </location>
</feature>
<accession>A0A6L9EHF1</accession>
<comment type="caution">
    <text evidence="2">The sequence shown here is derived from an EMBL/GenBank/DDBJ whole genome shotgun (WGS) entry which is preliminary data.</text>
</comment>
<organism evidence="2 3">
    <name type="scientific">Poritiphilus flavus</name>
    <dbReference type="NCBI Taxonomy" id="2697053"/>
    <lineage>
        <taxon>Bacteria</taxon>
        <taxon>Pseudomonadati</taxon>
        <taxon>Bacteroidota</taxon>
        <taxon>Flavobacteriia</taxon>
        <taxon>Flavobacteriales</taxon>
        <taxon>Flavobacteriaceae</taxon>
        <taxon>Poritiphilus</taxon>
    </lineage>
</organism>
<name>A0A6L9EHF1_9FLAO</name>
<dbReference type="EMBL" id="WXYO01000008">
    <property type="protein sequence ID" value="NAS14072.1"/>
    <property type="molecule type" value="Genomic_DNA"/>
</dbReference>
<reference evidence="2 3" key="1">
    <citation type="submission" date="2020-01" db="EMBL/GenBank/DDBJ databases">
        <title>Bacteria diversity of Porities sp.</title>
        <authorList>
            <person name="Wang G."/>
        </authorList>
    </citation>
    <scope>NUCLEOTIDE SEQUENCE [LARGE SCALE GENOMIC DNA]</scope>
    <source>
        <strain evidence="2 3">R33</strain>
    </source>
</reference>
<dbReference type="Pfam" id="PF00583">
    <property type="entry name" value="Acetyltransf_1"/>
    <property type="match status" value="1"/>
</dbReference>
<dbReference type="Gene3D" id="3.40.630.30">
    <property type="match status" value="1"/>
</dbReference>
<dbReference type="RefSeq" id="WP_161437101.1">
    <property type="nucleotide sequence ID" value="NZ_WXYO01000008.1"/>
</dbReference>
<dbReference type="CDD" id="cd04301">
    <property type="entry name" value="NAT_SF"/>
    <property type="match status" value="1"/>
</dbReference>
<dbReference type="SUPFAM" id="SSF55729">
    <property type="entry name" value="Acyl-CoA N-acyltransferases (Nat)"/>
    <property type="match status" value="1"/>
</dbReference>
<dbReference type="GO" id="GO:0016747">
    <property type="term" value="F:acyltransferase activity, transferring groups other than amino-acyl groups"/>
    <property type="evidence" value="ECO:0007669"/>
    <property type="project" value="InterPro"/>
</dbReference>
<dbReference type="Proteomes" id="UP000475249">
    <property type="component" value="Unassembled WGS sequence"/>
</dbReference>
<keyword evidence="3" id="KW-1185">Reference proteome</keyword>
<evidence type="ECO:0000259" key="1">
    <source>
        <dbReference type="PROSITE" id="PS51186"/>
    </source>
</evidence>
<keyword evidence="2" id="KW-0808">Transferase</keyword>